<dbReference type="Proteomes" id="UP000055611">
    <property type="component" value="Chromosome"/>
</dbReference>
<feature type="domain" description="Caspase family p20" evidence="2">
    <location>
        <begin position="29"/>
        <end position="158"/>
    </location>
</feature>
<evidence type="ECO:0000313" key="4">
    <source>
        <dbReference type="EMBL" id="TDT91895.1"/>
    </source>
</evidence>
<dbReference type="GO" id="GO:0004197">
    <property type="term" value="F:cysteine-type endopeptidase activity"/>
    <property type="evidence" value="ECO:0007669"/>
    <property type="project" value="InterPro"/>
</dbReference>
<dbReference type="SUPFAM" id="SSF52129">
    <property type="entry name" value="Caspase-like"/>
    <property type="match status" value="1"/>
</dbReference>
<keyword evidence="5" id="KW-1185">Reference proteome</keyword>
<dbReference type="GO" id="GO:0006508">
    <property type="term" value="P:proteolysis"/>
    <property type="evidence" value="ECO:0007669"/>
    <property type="project" value="InterPro"/>
</dbReference>
<feature type="signal peptide" evidence="1">
    <location>
        <begin position="1"/>
        <end position="28"/>
    </location>
</feature>
<dbReference type="EMBL" id="SOBK01000001">
    <property type="protein sequence ID" value="TDT91895.1"/>
    <property type="molecule type" value="Genomic_DNA"/>
</dbReference>
<accession>A0A126QLG3</accession>
<evidence type="ECO:0000256" key="1">
    <source>
        <dbReference type="SAM" id="SignalP"/>
    </source>
</evidence>
<gene>
    <name evidence="3" type="ORF">AWY79_07165</name>
    <name evidence="4" type="ORF">EDC59_101298</name>
</gene>
<evidence type="ECO:0000313" key="3">
    <source>
        <dbReference type="EMBL" id="AMK10903.1"/>
    </source>
</evidence>
<dbReference type="Pfam" id="PF03781">
    <property type="entry name" value="FGE-sulfatase"/>
    <property type="match status" value="1"/>
</dbReference>
<dbReference type="InterPro" id="IPR005532">
    <property type="entry name" value="SUMF_dom"/>
</dbReference>
<dbReference type="InterPro" id="IPR042095">
    <property type="entry name" value="SUMF_sf"/>
</dbReference>
<dbReference type="InterPro" id="IPR001309">
    <property type="entry name" value="Pept_C14_p20"/>
</dbReference>
<evidence type="ECO:0000313" key="5">
    <source>
        <dbReference type="Proteomes" id="UP000055611"/>
    </source>
</evidence>
<dbReference type="KEGG" id="dej:AWY79_07165"/>
<sequence>MLRAKTVDWVVRAVFLLAALAVCQPAHAAKRVALVIGNGGYASSPLNNPVNDAKDMADKLRGLGFEVTLLTDAGQRKMEDAIHAFDARLGGANVRLFYYAGHGMQVQGANYLIPVDAEVRAERDIKYEAVNAGRVLDGMADAGPGVNILILDACRNNPFARSFRSGSRGLARMDAPSGSMIVYATSPGDVAADGSGRNGIFTKHLLAYVDQSGLTLEQVFKRTGRDVMRETKGDQVPWTASSVFDEVYLSGKTTAAGVSMPDTQPQVDMARVPEGQPQAVAEPSVGDTWSDPTTGMEFVFVPGGCFQMGSSSGVDYEKPVHEVCVDGFWMGKYEVTQTEWQRVMKNNPAHFKGERNPVEQVSWNDVQDYIKRLNAKGNGTFRLPTEAEWEYAARSGGRDEKYAGGNNVDHVAWYRDTSNGKTHPVGTKAPNGLGLYDMSGNVWEWCQDVYDQNAYSRHSHQNPVYSGKTGYYVERGGGWGGMAWDVRAANRAKSVPSSRNSYRGFRLLRTN</sequence>
<reference evidence="4 6" key="2">
    <citation type="submission" date="2019-03" db="EMBL/GenBank/DDBJ databases">
        <title>Genomic Encyclopedia of Type Strains, Phase IV (KMG-IV): sequencing the most valuable type-strain genomes for metagenomic binning, comparative biology and taxonomic classification.</title>
        <authorList>
            <person name="Goeker M."/>
        </authorList>
    </citation>
    <scope>NUCLEOTIDE SEQUENCE [LARGE SCALE GENOMIC DNA]</scope>
    <source>
        <strain evidence="4 6">DSM 101483</strain>
    </source>
</reference>
<dbReference type="Gene3D" id="3.90.1580.10">
    <property type="entry name" value="paralog of FGE (formylglycine-generating enzyme)"/>
    <property type="match status" value="1"/>
</dbReference>
<evidence type="ECO:0000313" key="6">
    <source>
        <dbReference type="Proteomes" id="UP000295506"/>
    </source>
</evidence>
<dbReference type="AlphaFoldDB" id="A0A126QLG3"/>
<dbReference type="InterPro" id="IPR016187">
    <property type="entry name" value="CTDL_fold"/>
</dbReference>
<keyword evidence="1" id="KW-0732">Signal</keyword>
<dbReference type="EMBL" id="CP014206">
    <property type="protein sequence ID" value="AMK10903.1"/>
    <property type="molecule type" value="Genomic_DNA"/>
</dbReference>
<protein>
    <submittedName>
        <fullName evidence="4">Formylglycine-generating enzyme required for sulfatase activity</fullName>
    </submittedName>
</protein>
<dbReference type="InterPro" id="IPR029030">
    <property type="entry name" value="Caspase-like_dom_sf"/>
</dbReference>
<dbReference type="InterPro" id="IPR011600">
    <property type="entry name" value="Pept_C14_caspase"/>
</dbReference>
<organism evidence="4 6">
    <name type="scientific">Pseudodesulfovibrio indicus</name>
    <dbReference type="NCBI Taxonomy" id="1716143"/>
    <lineage>
        <taxon>Bacteria</taxon>
        <taxon>Pseudomonadati</taxon>
        <taxon>Thermodesulfobacteriota</taxon>
        <taxon>Desulfovibrionia</taxon>
        <taxon>Desulfovibrionales</taxon>
        <taxon>Desulfovibrionaceae</taxon>
    </lineage>
</organism>
<dbReference type="PANTHER" id="PTHR22576">
    <property type="entry name" value="MUCOSA ASSOCIATED LYMPHOID TISSUE LYMPHOMA TRANSLOCATION PROTEIN 1/PARACASPASE"/>
    <property type="match status" value="1"/>
</dbReference>
<name>A0A126QLG3_9BACT</name>
<dbReference type="InterPro" id="IPR052039">
    <property type="entry name" value="Caspase-related_regulators"/>
</dbReference>
<reference evidence="3 5" key="1">
    <citation type="journal article" date="2016" name="Front. Microbiol.">
        <title>Genome Sequence of the Piezophilic, Mesophilic Sulfate-Reducing Bacterium Desulfovibrio indicus J2T.</title>
        <authorList>
            <person name="Cao J."/>
            <person name="Maignien L."/>
            <person name="Shao Z."/>
            <person name="Alain K."/>
            <person name="Jebbar M."/>
        </authorList>
    </citation>
    <scope>NUCLEOTIDE SEQUENCE [LARGE SCALE GENOMIC DNA]</scope>
    <source>
        <strain evidence="3 5">J2</strain>
    </source>
</reference>
<evidence type="ECO:0000259" key="2">
    <source>
        <dbReference type="PROSITE" id="PS50208"/>
    </source>
</evidence>
<feature type="chain" id="PRO_5044548140" evidence="1">
    <location>
        <begin position="29"/>
        <end position="511"/>
    </location>
</feature>
<dbReference type="PROSITE" id="PS50208">
    <property type="entry name" value="CASPASE_P20"/>
    <property type="match status" value="1"/>
</dbReference>
<dbReference type="SUPFAM" id="SSF56436">
    <property type="entry name" value="C-type lectin-like"/>
    <property type="match status" value="1"/>
</dbReference>
<dbReference type="Pfam" id="PF00656">
    <property type="entry name" value="Peptidase_C14"/>
    <property type="match status" value="1"/>
</dbReference>
<dbReference type="Gene3D" id="3.40.50.1460">
    <property type="match status" value="1"/>
</dbReference>
<proteinExistence type="predicted"/>
<dbReference type="Proteomes" id="UP000295506">
    <property type="component" value="Unassembled WGS sequence"/>
</dbReference>
<dbReference type="PANTHER" id="PTHR22576:SF37">
    <property type="entry name" value="MUCOSA-ASSOCIATED LYMPHOID TISSUE LYMPHOMA TRANSLOCATION PROTEIN 1"/>
    <property type="match status" value="1"/>
</dbReference>